<dbReference type="Proteomes" id="UP000472580">
    <property type="component" value="Unassembled WGS sequence"/>
</dbReference>
<dbReference type="OrthoDB" id="5297543at2"/>
<dbReference type="PROSITE" id="PS50943">
    <property type="entry name" value="HTH_CROC1"/>
    <property type="match status" value="1"/>
</dbReference>
<dbReference type="CDD" id="cd00093">
    <property type="entry name" value="HTH_XRE"/>
    <property type="match status" value="1"/>
</dbReference>
<feature type="domain" description="HTH cro/C1-type" evidence="2">
    <location>
        <begin position="21"/>
        <end position="68"/>
    </location>
</feature>
<dbReference type="AlphaFoldDB" id="A0A6L6YGQ4"/>
<dbReference type="InterPro" id="IPR013430">
    <property type="entry name" value="Toxin_antidote_HigA"/>
</dbReference>
<reference evidence="3 4" key="1">
    <citation type="submission" date="2019-12" db="EMBL/GenBank/DDBJ databases">
        <title>Microbes associate with the intestines of laboratory mice.</title>
        <authorList>
            <person name="Navarre W."/>
            <person name="Wong E."/>
        </authorList>
    </citation>
    <scope>NUCLEOTIDE SEQUENCE [LARGE SCALE GENOMIC DNA]</scope>
    <source>
        <strain evidence="3 4">NM82_D38</strain>
    </source>
</reference>
<dbReference type="NCBIfam" id="TIGR02607">
    <property type="entry name" value="antidote_HigA"/>
    <property type="match status" value="1"/>
</dbReference>
<evidence type="ECO:0000313" key="3">
    <source>
        <dbReference type="EMBL" id="MVX56022.1"/>
    </source>
</evidence>
<dbReference type="PANTHER" id="PTHR36924">
    <property type="entry name" value="ANTITOXIN HIGA-1"/>
    <property type="match status" value="1"/>
</dbReference>
<dbReference type="SUPFAM" id="SSF47413">
    <property type="entry name" value="lambda repressor-like DNA-binding domains"/>
    <property type="match status" value="1"/>
</dbReference>
<proteinExistence type="predicted"/>
<organism evidence="3 4">
    <name type="scientific">Parasutterella muris</name>
    <dbReference type="NCBI Taxonomy" id="2565572"/>
    <lineage>
        <taxon>Bacteria</taxon>
        <taxon>Pseudomonadati</taxon>
        <taxon>Pseudomonadota</taxon>
        <taxon>Betaproteobacteria</taxon>
        <taxon>Burkholderiales</taxon>
        <taxon>Sutterellaceae</taxon>
        <taxon>Parasutterella</taxon>
    </lineage>
</organism>
<accession>A0A6L6YGQ4</accession>
<evidence type="ECO:0000259" key="2">
    <source>
        <dbReference type="PROSITE" id="PS50943"/>
    </source>
</evidence>
<dbReference type="Gene3D" id="1.10.260.40">
    <property type="entry name" value="lambda repressor-like DNA-binding domains"/>
    <property type="match status" value="1"/>
</dbReference>
<evidence type="ECO:0000313" key="4">
    <source>
        <dbReference type="Proteomes" id="UP000472580"/>
    </source>
</evidence>
<comment type="caution">
    <text evidence="3">The sequence shown here is derived from an EMBL/GenBank/DDBJ whole genome shotgun (WGS) entry which is preliminary data.</text>
</comment>
<evidence type="ECO:0000256" key="1">
    <source>
        <dbReference type="ARBA" id="ARBA00023125"/>
    </source>
</evidence>
<keyword evidence="1" id="KW-0238">DNA-binding</keyword>
<dbReference type="GO" id="GO:0003677">
    <property type="term" value="F:DNA binding"/>
    <property type="evidence" value="ECO:0007669"/>
    <property type="project" value="UniProtKB-KW"/>
</dbReference>
<name>A0A6L6YGQ4_9BURK</name>
<dbReference type="EMBL" id="WSRP01000004">
    <property type="protein sequence ID" value="MVX56022.1"/>
    <property type="molecule type" value="Genomic_DNA"/>
</dbReference>
<dbReference type="InterPro" id="IPR001387">
    <property type="entry name" value="Cro/C1-type_HTH"/>
</dbReference>
<sequence>MIDLSSIHPGTILKTVFLEPLGITPYRLAKDIGVPQTRISQILAEKRSVSADTALRLSRYFGLDDNFFLVAQASYELSRTRPLIEDELRHIKPFNPAAETNDES</sequence>
<dbReference type="SMART" id="SM00530">
    <property type="entry name" value="HTH_XRE"/>
    <property type="match status" value="1"/>
</dbReference>
<gene>
    <name evidence="3" type="ORF">E5987_02210</name>
</gene>
<dbReference type="PANTHER" id="PTHR36924:SF1">
    <property type="entry name" value="ANTITOXIN HIGA-1"/>
    <property type="match status" value="1"/>
</dbReference>
<keyword evidence="4" id="KW-1185">Reference proteome</keyword>
<dbReference type="InterPro" id="IPR010982">
    <property type="entry name" value="Lambda_DNA-bd_dom_sf"/>
</dbReference>
<protein>
    <submittedName>
        <fullName evidence="3">HigA family addiction module antidote protein</fullName>
    </submittedName>
</protein>
<dbReference type="Pfam" id="PF01381">
    <property type="entry name" value="HTH_3"/>
    <property type="match status" value="1"/>
</dbReference>
<dbReference type="RefSeq" id="WP_160334456.1">
    <property type="nucleotide sequence ID" value="NZ_CALPCR010000005.1"/>
</dbReference>